<dbReference type="SUPFAM" id="SSF52540">
    <property type="entry name" value="P-loop containing nucleoside triphosphate hydrolases"/>
    <property type="match status" value="1"/>
</dbReference>
<gene>
    <name evidence="11" type="ORF">M6B22_09595</name>
</gene>
<dbReference type="PROSITE" id="PS00211">
    <property type="entry name" value="ABC_TRANSPORTER_1"/>
    <property type="match status" value="1"/>
</dbReference>
<evidence type="ECO:0000256" key="1">
    <source>
        <dbReference type="ARBA" id="ARBA00004202"/>
    </source>
</evidence>
<dbReference type="Pfam" id="PF00005">
    <property type="entry name" value="ABC_tran"/>
    <property type="match status" value="1"/>
</dbReference>
<dbReference type="InterPro" id="IPR013563">
    <property type="entry name" value="Oligopep_ABC_C"/>
</dbReference>
<comment type="subcellular location">
    <subcellularLocation>
        <location evidence="1">Cell membrane</location>
        <topology evidence="1">Peripheral membrane protein</topology>
    </subcellularLocation>
</comment>
<evidence type="ECO:0000256" key="6">
    <source>
        <dbReference type="ARBA" id="ARBA00022741"/>
    </source>
</evidence>
<dbReference type="InterPro" id="IPR050388">
    <property type="entry name" value="ABC_Ni/Peptide_Import"/>
</dbReference>
<sequence>MGGRDAPVLHGVSVCVGAGQILGIAGESGSGKTMAGLALMGLLPSGARASGRAVLDGRDLLALPAREMRRARGRDVAMVFQDPLSSLHPMLTIGHQLTDHVRHHRGLTRTEAAAHAKLLLERVHLPGTDRMLKTYPHQLSGGMRQRIAIAMALACEPKLIIADEPTTALDVTVQAGILALLDDLRRNSGVAIVVITHDLGVLSSVADKIAVFYAGRVIEQSECAADIFRSPRHPYTRALLDALPAHANSSDGGRLRPMPGAPPVIGDEVPGCAFHSRCEFAQDCCRDAIPDLQVGAAGHELACFVDPWRAQP</sequence>
<evidence type="ECO:0000256" key="2">
    <source>
        <dbReference type="ARBA" id="ARBA00005417"/>
    </source>
</evidence>
<proteinExistence type="inferred from homology"/>
<evidence type="ECO:0000256" key="9">
    <source>
        <dbReference type="ARBA" id="ARBA00023136"/>
    </source>
</evidence>
<evidence type="ECO:0000256" key="3">
    <source>
        <dbReference type="ARBA" id="ARBA00022448"/>
    </source>
</evidence>
<dbReference type="NCBIfam" id="TIGR01727">
    <property type="entry name" value="oligo_HPY"/>
    <property type="match status" value="1"/>
</dbReference>
<dbReference type="EMBL" id="CP097463">
    <property type="protein sequence ID" value="WAX58992.1"/>
    <property type="molecule type" value="Genomic_DNA"/>
</dbReference>
<dbReference type="PANTHER" id="PTHR43297:SF14">
    <property type="entry name" value="ATPASE AAA-TYPE CORE DOMAIN-CONTAINING PROTEIN"/>
    <property type="match status" value="1"/>
</dbReference>
<feature type="domain" description="ABC transporter" evidence="10">
    <location>
        <begin position="1"/>
        <end position="239"/>
    </location>
</feature>
<dbReference type="Proteomes" id="UP001164693">
    <property type="component" value="Chromosome"/>
</dbReference>
<keyword evidence="12" id="KW-1185">Reference proteome</keyword>
<dbReference type="SMART" id="SM00382">
    <property type="entry name" value="AAA"/>
    <property type="match status" value="1"/>
</dbReference>
<dbReference type="Pfam" id="PF08352">
    <property type="entry name" value="oligo_HPY"/>
    <property type="match status" value="1"/>
</dbReference>
<evidence type="ECO:0000256" key="8">
    <source>
        <dbReference type="ARBA" id="ARBA00022967"/>
    </source>
</evidence>
<comment type="similarity">
    <text evidence="2">Belongs to the ABC transporter superfamily.</text>
</comment>
<dbReference type="InterPro" id="IPR027417">
    <property type="entry name" value="P-loop_NTPase"/>
</dbReference>
<keyword evidence="3" id="KW-0813">Transport</keyword>
<accession>A0ABY7K2E2</accession>
<dbReference type="RefSeq" id="WP_269445532.1">
    <property type="nucleotide sequence ID" value="NZ_CP097463.1"/>
</dbReference>
<dbReference type="PANTHER" id="PTHR43297">
    <property type="entry name" value="OLIGOPEPTIDE TRANSPORT ATP-BINDING PROTEIN APPD"/>
    <property type="match status" value="1"/>
</dbReference>
<dbReference type="GO" id="GO:0005524">
    <property type="term" value="F:ATP binding"/>
    <property type="evidence" value="ECO:0007669"/>
    <property type="project" value="UniProtKB-KW"/>
</dbReference>
<name>A0ABY7K2E2_9ACTN</name>
<dbReference type="InterPro" id="IPR003593">
    <property type="entry name" value="AAA+_ATPase"/>
</dbReference>
<dbReference type="Gene3D" id="3.40.50.300">
    <property type="entry name" value="P-loop containing nucleotide triphosphate hydrolases"/>
    <property type="match status" value="1"/>
</dbReference>
<evidence type="ECO:0000313" key="11">
    <source>
        <dbReference type="EMBL" id="WAX58992.1"/>
    </source>
</evidence>
<evidence type="ECO:0000256" key="5">
    <source>
        <dbReference type="ARBA" id="ARBA00022519"/>
    </source>
</evidence>
<evidence type="ECO:0000313" key="12">
    <source>
        <dbReference type="Proteomes" id="UP001164693"/>
    </source>
</evidence>
<dbReference type="InterPro" id="IPR003439">
    <property type="entry name" value="ABC_transporter-like_ATP-bd"/>
</dbReference>
<keyword evidence="7 11" id="KW-0067">ATP-binding</keyword>
<protein>
    <submittedName>
        <fullName evidence="11">ABC transporter ATP-binding protein</fullName>
    </submittedName>
</protein>
<evidence type="ECO:0000256" key="7">
    <source>
        <dbReference type="ARBA" id="ARBA00022840"/>
    </source>
</evidence>
<reference evidence="11" key="1">
    <citation type="submission" date="2022-05" db="EMBL/GenBank/DDBJ databases">
        <title>Jatrophihabitans sp. SB3-54 whole genome sequence.</title>
        <authorList>
            <person name="Suh M.K."/>
            <person name="Eom M.K."/>
            <person name="Kim J.S."/>
            <person name="Kim H.S."/>
            <person name="Do H.E."/>
            <person name="Shin Y.K."/>
            <person name="Lee J.-S."/>
        </authorList>
    </citation>
    <scope>NUCLEOTIDE SEQUENCE</scope>
    <source>
        <strain evidence="11">SB3-54</strain>
    </source>
</reference>
<dbReference type="CDD" id="cd03257">
    <property type="entry name" value="ABC_NikE_OppD_transporters"/>
    <property type="match status" value="1"/>
</dbReference>
<keyword evidence="8" id="KW-1278">Translocase</keyword>
<dbReference type="InterPro" id="IPR017871">
    <property type="entry name" value="ABC_transporter-like_CS"/>
</dbReference>
<keyword evidence="5" id="KW-0997">Cell inner membrane</keyword>
<dbReference type="PROSITE" id="PS50893">
    <property type="entry name" value="ABC_TRANSPORTER_2"/>
    <property type="match status" value="1"/>
</dbReference>
<keyword evidence="6" id="KW-0547">Nucleotide-binding</keyword>
<organism evidence="11 12">
    <name type="scientific">Jatrophihabitans cynanchi</name>
    <dbReference type="NCBI Taxonomy" id="2944128"/>
    <lineage>
        <taxon>Bacteria</taxon>
        <taxon>Bacillati</taxon>
        <taxon>Actinomycetota</taxon>
        <taxon>Actinomycetes</taxon>
        <taxon>Jatrophihabitantales</taxon>
        <taxon>Jatrophihabitantaceae</taxon>
        <taxon>Jatrophihabitans</taxon>
    </lineage>
</organism>
<keyword evidence="4" id="KW-1003">Cell membrane</keyword>
<keyword evidence="9" id="KW-0472">Membrane</keyword>
<evidence type="ECO:0000259" key="10">
    <source>
        <dbReference type="PROSITE" id="PS50893"/>
    </source>
</evidence>
<evidence type="ECO:0000256" key="4">
    <source>
        <dbReference type="ARBA" id="ARBA00022475"/>
    </source>
</evidence>